<accession>A0AAV8SA23</accession>
<gene>
    <name evidence="1" type="ORF">K2173_013669</name>
</gene>
<organism evidence="1 2">
    <name type="scientific">Erythroxylum novogranatense</name>
    <dbReference type="NCBI Taxonomy" id="1862640"/>
    <lineage>
        <taxon>Eukaryota</taxon>
        <taxon>Viridiplantae</taxon>
        <taxon>Streptophyta</taxon>
        <taxon>Embryophyta</taxon>
        <taxon>Tracheophyta</taxon>
        <taxon>Spermatophyta</taxon>
        <taxon>Magnoliopsida</taxon>
        <taxon>eudicotyledons</taxon>
        <taxon>Gunneridae</taxon>
        <taxon>Pentapetalae</taxon>
        <taxon>rosids</taxon>
        <taxon>fabids</taxon>
        <taxon>Malpighiales</taxon>
        <taxon>Erythroxylaceae</taxon>
        <taxon>Erythroxylum</taxon>
    </lineage>
</organism>
<dbReference type="EMBL" id="JAIWQS010000012">
    <property type="protein sequence ID" value="KAJ8749062.1"/>
    <property type="molecule type" value="Genomic_DNA"/>
</dbReference>
<sequence length="145" mass="17235">MSLLFYVKNITFDSRMIRARQLLLGFFYVNNRNSFFRERKTDWCRELIPYYEHIQQNDFAYRRKKRKLPYANADSMKMTLLVTVLVATIARISLTSLVKIQFDIKTQLRLRFLCIRLLGSFKLEKSKLMIFLSELTGSFGVIDIA</sequence>
<comment type="caution">
    <text evidence="1">The sequence shown here is derived from an EMBL/GenBank/DDBJ whole genome shotgun (WGS) entry which is preliminary data.</text>
</comment>
<dbReference type="AlphaFoldDB" id="A0AAV8SA23"/>
<keyword evidence="2" id="KW-1185">Reference proteome</keyword>
<evidence type="ECO:0008006" key="3">
    <source>
        <dbReference type="Google" id="ProtNLM"/>
    </source>
</evidence>
<name>A0AAV8SA23_9ROSI</name>
<proteinExistence type="predicted"/>
<evidence type="ECO:0000313" key="1">
    <source>
        <dbReference type="EMBL" id="KAJ8749062.1"/>
    </source>
</evidence>
<protein>
    <recommendedName>
        <fullName evidence="3">Transposase</fullName>
    </recommendedName>
</protein>
<dbReference type="Proteomes" id="UP001159364">
    <property type="component" value="Linkage Group LG12"/>
</dbReference>
<reference evidence="1 2" key="1">
    <citation type="submission" date="2021-09" db="EMBL/GenBank/DDBJ databases">
        <title>Genomic insights and catalytic innovation underlie evolution of tropane alkaloids biosynthesis.</title>
        <authorList>
            <person name="Wang Y.-J."/>
            <person name="Tian T."/>
            <person name="Huang J.-P."/>
            <person name="Huang S.-X."/>
        </authorList>
    </citation>
    <scope>NUCLEOTIDE SEQUENCE [LARGE SCALE GENOMIC DNA]</scope>
    <source>
        <strain evidence="1">KIB-2018</strain>
        <tissue evidence="1">Leaf</tissue>
    </source>
</reference>
<evidence type="ECO:0000313" key="2">
    <source>
        <dbReference type="Proteomes" id="UP001159364"/>
    </source>
</evidence>